<evidence type="ECO:0000313" key="2">
    <source>
        <dbReference type="EMBL" id="GLI65606.1"/>
    </source>
</evidence>
<dbReference type="EMBL" id="BSDZ01000024">
    <property type="protein sequence ID" value="GLI65606.1"/>
    <property type="molecule type" value="Genomic_DNA"/>
</dbReference>
<dbReference type="Proteomes" id="UP001165090">
    <property type="component" value="Unassembled WGS sequence"/>
</dbReference>
<proteinExistence type="predicted"/>
<feature type="transmembrane region" description="Helical" evidence="1">
    <location>
        <begin position="13"/>
        <end position="32"/>
    </location>
</feature>
<keyword evidence="1" id="KW-1133">Transmembrane helix</keyword>
<sequence>MISTFSNVWDRQFLPNILGCALGAVCLIFGGSSPPKDVAVRRFLLFTRAPKSDVLVQTVTVRQLVVTDATPLGVLLLKATTVQQFEATPEACLNASVPVRKGG</sequence>
<name>A0ABQ5S7I6_9CHLO</name>
<keyword evidence="1" id="KW-0812">Transmembrane</keyword>
<comment type="caution">
    <text evidence="2">The sequence shown here is derived from an EMBL/GenBank/DDBJ whole genome shotgun (WGS) entry which is preliminary data.</text>
</comment>
<accession>A0ABQ5S7I6</accession>
<reference evidence="2 3" key="1">
    <citation type="journal article" date="2023" name="IScience">
        <title>Expanded male sex-determining region conserved during the evolution of homothallism in the green alga Volvox.</title>
        <authorList>
            <person name="Yamamoto K."/>
            <person name="Matsuzaki R."/>
            <person name="Mahakham W."/>
            <person name="Heman W."/>
            <person name="Sekimoto H."/>
            <person name="Kawachi M."/>
            <person name="Minakuchi Y."/>
            <person name="Toyoda A."/>
            <person name="Nozaki H."/>
        </authorList>
    </citation>
    <scope>NUCLEOTIDE SEQUENCE [LARGE SCALE GENOMIC DNA]</scope>
    <source>
        <strain evidence="2 3">NIES-4468</strain>
    </source>
</reference>
<gene>
    <name evidence="2" type="ORF">VaNZ11_009135</name>
</gene>
<organism evidence="2 3">
    <name type="scientific">Volvox africanus</name>
    <dbReference type="NCBI Taxonomy" id="51714"/>
    <lineage>
        <taxon>Eukaryota</taxon>
        <taxon>Viridiplantae</taxon>
        <taxon>Chlorophyta</taxon>
        <taxon>core chlorophytes</taxon>
        <taxon>Chlorophyceae</taxon>
        <taxon>CS clade</taxon>
        <taxon>Chlamydomonadales</taxon>
        <taxon>Volvocaceae</taxon>
        <taxon>Volvox</taxon>
    </lineage>
</organism>
<keyword evidence="1" id="KW-0472">Membrane</keyword>
<evidence type="ECO:0000256" key="1">
    <source>
        <dbReference type="SAM" id="Phobius"/>
    </source>
</evidence>
<keyword evidence="3" id="KW-1185">Reference proteome</keyword>
<evidence type="ECO:0000313" key="3">
    <source>
        <dbReference type="Proteomes" id="UP001165090"/>
    </source>
</evidence>
<protein>
    <submittedName>
        <fullName evidence="2">Uncharacterized protein</fullName>
    </submittedName>
</protein>